<dbReference type="Pfam" id="PF04185">
    <property type="entry name" value="Phosphoesterase"/>
    <property type="match status" value="1"/>
</dbReference>
<evidence type="ECO:0000256" key="1">
    <source>
        <dbReference type="ARBA" id="ARBA00022801"/>
    </source>
</evidence>
<accession>A0ABX8UST5</accession>
<dbReference type="InterPro" id="IPR007312">
    <property type="entry name" value="Phosphoesterase"/>
</dbReference>
<dbReference type="PANTHER" id="PTHR31956:SF1">
    <property type="entry name" value="NON-SPECIFIC PHOSPHOLIPASE C1"/>
    <property type="match status" value="1"/>
</dbReference>
<name>A0ABX8UST5_9BURK</name>
<dbReference type="Gene3D" id="3.40.720.10">
    <property type="entry name" value="Alkaline Phosphatase, subunit A"/>
    <property type="match status" value="2"/>
</dbReference>
<dbReference type="RefSeq" id="WP_219801388.1">
    <property type="nucleotide sequence ID" value="NZ_CP080096.1"/>
</dbReference>
<reference evidence="2 3" key="1">
    <citation type="submission" date="2021-07" db="EMBL/GenBank/DDBJ databases">
        <title>Paraburkholderia edwinii protects Aspergillus sp. from phenazines by acting as a toxin sponge.</title>
        <authorList>
            <person name="Dahlstrom K.M."/>
            <person name="Newman D.K."/>
        </authorList>
    </citation>
    <scope>NUCLEOTIDE SEQUENCE [LARGE SCALE GENOMIC DNA]</scope>
    <source>
        <strain evidence="2 3">Pe01</strain>
    </source>
</reference>
<dbReference type="EMBL" id="CP080096">
    <property type="protein sequence ID" value="QYD71959.1"/>
    <property type="molecule type" value="Genomic_DNA"/>
</dbReference>
<keyword evidence="1" id="KW-0378">Hydrolase</keyword>
<dbReference type="PANTHER" id="PTHR31956">
    <property type="entry name" value="NON-SPECIFIC PHOSPHOLIPASE C4-RELATED"/>
    <property type="match status" value="1"/>
</dbReference>
<dbReference type="Proteomes" id="UP000826462">
    <property type="component" value="Chromosome 2"/>
</dbReference>
<organism evidence="2 3">
    <name type="scientific">Paraburkholderia edwinii</name>
    <dbReference type="NCBI Taxonomy" id="2861782"/>
    <lineage>
        <taxon>Bacteria</taxon>
        <taxon>Pseudomonadati</taxon>
        <taxon>Pseudomonadota</taxon>
        <taxon>Betaproteobacteria</taxon>
        <taxon>Burkholderiales</taxon>
        <taxon>Burkholderiaceae</taxon>
        <taxon>Paraburkholderia</taxon>
    </lineage>
</organism>
<gene>
    <name evidence="2" type="ORF">KZJ38_33935</name>
</gene>
<dbReference type="InterPro" id="IPR017850">
    <property type="entry name" value="Alkaline_phosphatase_core_sf"/>
</dbReference>
<dbReference type="SUPFAM" id="SSF53649">
    <property type="entry name" value="Alkaline phosphatase-like"/>
    <property type="match status" value="1"/>
</dbReference>
<evidence type="ECO:0000313" key="3">
    <source>
        <dbReference type="Proteomes" id="UP000826462"/>
    </source>
</evidence>
<proteinExistence type="predicted"/>
<sequence>MARSLERIRHVVVVMFENRSLDTMLGWLYPDGDLPQRVLPRGSSPAFDGLRADFSNPSRSGKRIFVTGSVSNTGVPDPDPQETFFNVDAQIFGPRDGITPPLPPMQGFVLNYQTTPTRDPSQVMQAHSPIQVPVLSSLARSYAVSDAWFASVPSQTWPNRAFAHAGTSNGHVNNETFTRNPGTRGLPDPFEWNMRTIFNVLEDADVPWAIYHNTTVIPSLTRTMFPQLWLESLSPRFKRFSAFVDACATGSLPAYSFIEPSFLIEPTDQHPPHDVSAGDYFLYRIWKAVSTSPAWRETLLLITFDEHGGTFDHVLPPANATPPDAANPRGDDGFGFDRFGIRVPAVLVSPYIARGTVFRSPSSTPYDHTSILATLRDWLEIPSARMLTSARIAQAPTLAQVLTLETPRDDLPDIFAPSDVFEHPSLSKPINDLQMSLVTGSARRFGLDPKVIGSLMNTRADAVRFFNGMARQHKPDGT</sequence>
<keyword evidence="3" id="KW-1185">Reference proteome</keyword>
<evidence type="ECO:0000313" key="2">
    <source>
        <dbReference type="EMBL" id="QYD71959.1"/>
    </source>
</evidence>
<protein>
    <submittedName>
        <fullName evidence="2">Phosphoesterase</fullName>
    </submittedName>
</protein>